<dbReference type="PROSITE" id="PS50067">
    <property type="entry name" value="KINESIN_MOTOR_2"/>
    <property type="match status" value="1"/>
</dbReference>
<dbReference type="PRINTS" id="PR00380">
    <property type="entry name" value="KINESINHEAVY"/>
</dbReference>
<sequence>MSRFYTPKSTPNRFETPIGSPARPTPTPRSHVPKATTSTSGLGGTRYQMNASSSESLSSASSSNFMTPKNPAALFAATKSKSSTALNSARTPSSLFRGTPTGGVPGGSCYGTPRWNGVSKMRAPAVVTERTPECYSKVSLESPLVGRKSRKLDESIRKDAYGGEISNLKVAVRIRPLSAKECVESVANVVKVKENEVIVNAGNTADNTAGVEHCFQYDHAFWSCNAEHPSYVDQPTVYRGLMKPLLDKAFEGYNACLFAYGQTGSGKSYSMMGMDSDDLTINQEAGIIPRFCQELFHRIDSIKDKIQAEVEETSLKVREHPVWGPYVVDLSTHPVDSHSALRNWLAVGNSQRATAATGMNDKSSRSHSIFSVVLNLSEAVSSEDSEGKPIHQTKRAKISLVDLAGSERISHTCASGDRLKEGVSINKSLLTLGKVISSLAESKRNTAAYIPYRDSVLTWLLRVSKTSKTLS</sequence>
<gene>
    <name evidence="7" type="ORF">pipiens_015261</name>
</gene>
<dbReference type="GO" id="GO:0003774">
    <property type="term" value="F:cytoskeletal motor activity"/>
    <property type="evidence" value="ECO:0007669"/>
    <property type="project" value="UniProtKB-UniRule"/>
</dbReference>
<dbReference type="Pfam" id="PF00225">
    <property type="entry name" value="Kinesin"/>
    <property type="match status" value="1"/>
</dbReference>
<organism evidence="7 8">
    <name type="scientific">Culex pipiens pipiens</name>
    <name type="common">Northern house mosquito</name>
    <dbReference type="NCBI Taxonomy" id="38569"/>
    <lineage>
        <taxon>Eukaryota</taxon>
        <taxon>Metazoa</taxon>
        <taxon>Ecdysozoa</taxon>
        <taxon>Arthropoda</taxon>
        <taxon>Hexapoda</taxon>
        <taxon>Insecta</taxon>
        <taxon>Pterygota</taxon>
        <taxon>Neoptera</taxon>
        <taxon>Endopterygota</taxon>
        <taxon>Diptera</taxon>
        <taxon>Nematocera</taxon>
        <taxon>Culicoidea</taxon>
        <taxon>Culicidae</taxon>
        <taxon>Culicinae</taxon>
        <taxon>Culicini</taxon>
        <taxon>Culex</taxon>
        <taxon>Culex</taxon>
    </lineage>
</organism>
<dbReference type="Proteomes" id="UP001562425">
    <property type="component" value="Unassembled WGS sequence"/>
</dbReference>
<dbReference type="PANTHER" id="PTHR47117">
    <property type="entry name" value="STAR-RELATED LIPID TRANSFER PROTEIN 9"/>
    <property type="match status" value="1"/>
</dbReference>
<reference evidence="7 8" key="1">
    <citation type="submission" date="2024-05" db="EMBL/GenBank/DDBJ databases">
        <title>Culex pipiens pipiens assembly and annotation.</title>
        <authorList>
            <person name="Alout H."/>
            <person name="Durand T."/>
        </authorList>
    </citation>
    <scope>NUCLEOTIDE SEQUENCE [LARGE SCALE GENOMIC DNA]</scope>
    <source>
        <strain evidence="7">HA-2024</strain>
        <tissue evidence="7">Whole body</tissue>
    </source>
</reference>
<evidence type="ECO:0000256" key="1">
    <source>
        <dbReference type="ARBA" id="ARBA00022741"/>
    </source>
</evidence>
<feature type="region of interest" description="Disordered" evidence="5">
    <location>
        <begin position="1"/>
        <end position="65"/>
    </location>
</feature>
<dbReference type="AlphaFoldDB" id="A0ABD1CRE2"/>
<evidence type="ECO:0000313" key="8">
    <source>
        <dbReference type="Proteomes" id="UP001562425"/>
    </source>
</evidence>
<evidence type="ECO:0000256" key="2">
    <source>
        <dbReference type="ARBA" id="ARBA00022840"/>
    </source>
</evidence>
<evidence type="ECO:0000256" key="4">
    <source>
        <dbReference type="RuleBase" id="RU000394"/>
    </source>
</evidence>
<name>A0ABD1CRE2_CULPP</name>
<dbReference type="Gene3D" id="3.40.850.10">
    <property type="entry name" value="Kinesin motor domain"/>
    <property type="match status" value="1"/>
</dbReference>
<dbReference type="InterPro" id="IPR027417">
    <property type="entry name" value="P-loop_NTPase"/>
</dbReference>
<feature type="domain" description="Kinesin motor" evidence="6">
    <location>
        <begin position="167"/>
        <end position="471"/>
    </location>
</feature>
<accession>A0ABD1CRE2</accession>
<dbReference type="InterPro" id="IPR036961">
    <property type="entry name" value="Kinesin_motor_dom_sf"/>
</dbReference>
<keyword evidence="4" id="KW-0493">Microtubule</keyword>
<dbReference type="GO" id="GO:0005874">
    <property type="term" value="C:microtubule"/>
    <property type="evidence" value="ECO:0007669"/>
    <property type="project" value="UniProtKB-KW"/>
</dbReference>
<keyword evidence="2 3" id="KW-0067">ATP-binding</keyword>
<evidence type="ECO:0000256" key="3">
    <source>
        <dbReference type="PROSITE-ProRule" id="PRU00283"/>
    </source>
</evidence>
<comment type="caution">
    <text evidence="7">The sequence shown here is derived from an EMBL/GenBank/DDBJ whole genome shotgun (WGS) entry which is preliminary data.</text>
</comment>
<keyword evidence="1 3" id="KW-0547">Nucleotide-binding</keyword>
<evidence type="ECO:0000259" key="6">
    <source>
        <dbReference type="PROSITE" id="PS50067"/>
    </source>
</evidence>
<protein>
    <recommendedName>
        <fullName evidence="4">Kinesin-like protein</fullName>
    </recommendedName>
</protein>
<dbReference type="PANTHER" id="PTHR47117:SF5">
    <property type="entry name" value="KINESIN-LIKE PROTEIN KIF14"/>
    <property type="match status" value="1"/>
</dbReference>
<proteinExistence type="inferred from homology"/>
<feature type="binding site" evidence="3">
    <location>
        <begin position="261"/>
        <end position="268"/>
    </location>
    <ligand>
        <name>ATP</name>
        <dbReference type="ChEBI" id="CHEBI:30616"/>
    </ligand>
</feature>
<dbReference type="SUPFAM" id="SSF52540">
    <property type="entry name" value="P-loop containing nucleoside triphosphate hydrolases"/>
    <property type="match status" value="1"/>
</dbReference>
<dbReference type="GO" id="GO:0005524">
    <property type="term" value="F:ATP binding"/>
    <property type="evidence" value="ECO:0007669"/>
    <property type="project" value="UniProtKB-UniRule"/>
</dbReference>
<dbReference type="EMBL" id="JBEHCU010010002">
    <property type="protein sequence ID" value="KAL1378928.1"/>
    <property type="molecule type" value="Genomic_DNA"/>
</dbReference>
<dbReference type="SMART" id="SM00129">
    <property type="entry name" value="KISc"/>
    <property type="match status" value="1"/>
</dbReference>
<dbReference type="PROSITE" id="PS00411">
    <property type="entry name" value="KINESIN_MOTOR_1"/>
    <property type="match status" value="1"/>
</dbReference>
<dbReference type="InterPro" id="IPR019821">
    <property type="entry name" value="Kinesin_motor_CS"/>
</dbReference>
<keyword evidence="8" id="KW-1185">Reference proteome</keyword>
<comment type="similarity">
    <text evidence="3 4">Belongs to the TRAFAC class myosin-kinesin ATPase superfamily. Kinesin family.</text>
</comment>
<dbReference type="InterPro" id="IPR001752">
    <property type="entry name" value="Kinesin_motor_dom"/>
</dbReference>
<evidence type="ECO:0000256" key="5">
    <source>
        <dbReference type="SAM" id="MobiDB-lite"/>
    </source>
</evidence>
<evidence type="ECO:0000313" key="7">
    <source>
        <dbReference type="EMBL" id="KAL1378928.1"/>
    </source>
</evidence>
<feature type="compositionally biased region" description="Low complexity" evidence="5">
    <location>
        <begin position="51"/>
        <end position="63"/>
    </location>
</feature>
<keyword evidence="3 4" id="KW-0505">Motor protein</keyword>